<organism evidence="3 4">
    <name type="scientific">Exophiala viscosa</name>
    <dbReference type="NCBI Taxonomy" id="2486360"/>
    <lineage>
        <taxon>Eukaryota</taxon>
        <taxon>Fungi</taxon>
        <taxon>Dikarya</taxon>
        <taxon>Ascomycota</taxon>
        <taxon>Pezizomycotina</taxon>
        <taxon>Eurotiomycetes</taxon>
        <taxon>Chaetothyriomycetidae</taxon>
        <taxon>Chaetothyriales</taxon>
        <taxon>Herpotrichiellaceae</taxon>
        <taxon>Exophiala</taxon>
    </lineage>
</organism>
<accession>A0AAN6IER0</accession>
<feature type="compositionally biased region" description="Acidic residues" evidence="2">
    <location>
        <begin position="679"/>
        <end position="694"/>
    </location>
</feature>
<comment type="caution">
    <text evidence="3">The sequence shown here is derived from an EMBL/GenBank/DDBJ whole genome shotgun (WGS) entry which is preliminary data.</text>
</comment>
<evidence type="ECO:0000313" key="3">
    <source>
        <dbReference type="EMBL" id="KAI1614826.1"/>
    </source>
</evidence>
<feature type="compositionally biased region" description="Polar residues" evidence="2">
    <location>
        <begin position="646"/>
        <end position="674"/>
    </location>
</feature>
<feature type="coiled-coil region" evidence="1">
    <location>
        <begin position="314"/>
        <end position="376"/>
    </location>
</feature>
<name>A0AAN6IER0_9EURO</name>
<feature type="region of interest" description="Disordered" evidence="2">
    <location>
        <begin position="1"/>
        <end position="73"/>
    </location>
</feature>
<feature type="coiled-coil region" evidence="1">
    <location>
        <begin position="125"/>
        <end position="193"/>
    </location>
</feature>
<keyword evidence="4" id="KW-1185">Reference proteome</keyword>
<proteinExistence type="predicted"/>
<reference evidence="3" key="1">
    <citation type="journal article" date="2022" name="bioRxiv">
        <title>Deciphering the potential niche of two novel black yeast fungi from a biological soil crust based on their genomes, phenotypes, and melanin regulation.</title>
        <authorList>
            <consortium name="DOE Joint Genome Institute"/>
            <person name="Carr E.C."/>
            <person name="Barton Q."/>
            <person name="Grambo S."/>
            <person name="Sullivan M."/>
            <person name="Renfro C.M."/>
            <person name="Kuo A."/>
            <person name="Pangilinan J."/>
            <person name="Lipzen A."/>
            <person name="Keymanesh K."/>
            <person name="Savage E."/>
            <person name="Barry K."/>
            <person name="Grigoriev I.V."/>
            <person name="Riekhof W.R."/>
            <person name="Harris S.S."/>
        </authorList>
    </citation>
    <scope>NUCLEOTIDE SEQUENCE</scope>
    <source>
        <strain evidence="3">JF 03-4F</strain>
    </source>
</reference>
<protein>
    <submittedName>
        <fullName evidence="3">Uncharacterized protein</fullName>
    </submittedName>
</protein>
<feature type="region of interest" description="Disordered" evidence="2">
    <location>
        <begin position="624"/>
        <end position="755"/>
    </location>
</feature>
<gene>
    <name evidence="3" type="ORF">EDD36DRAFT_431436</name>
</gene>
<evidence type="ECO:0000256" key="2">
    <source>
        <dbReference type="SAM" id="MobiDB-lite"/>
    </source>
</evidence>
<dbReference type="EMBL" id="MU404352">
    <property type="protein sequence ID" value="KAI1614826.1"/>
    <property type="molecule type" value="Genomic_DNA"/>
</dbReference>
<dbReference type="Proteomes" id="UP001203852">
    <property type="component" value="Unassembled WGS sequence"/>
</dbReference>
<dbReference type="AlphaFoldDB" id="A0AAN6IER0"/>
<keyword evidence="1" id="KW-0175">Coiled coil</keyword>
<dbReference type="SUPFAM" id="SSF57997">
    <property type="entry name" value="Tropomyosin"/>
    <property type="match status" value="1"/>
</dbReference>
<evidence type="ECO:0000256" key="1">
    <source>
        <dbReference type="SAM" id="Coils"/>
    </source>
</evidence>
<evidence type="ECO:0000313" key="4">
    <source>
        <dbReference type="Proteomes" id="UP001203852"/>
    </source>
</evidence>
<sequence length="755" mass="85415">MTEPRRVPFEAQSASKDPRLRRTTSYNTTEAVYSPRQERKDALSAREGASTFADTRRRSDGNAVKPSGQEIDQNDSVKALRTLISSAVSGGLVRRKQDYFERELKVARDHYERTQRESKHHPIVIAQAEQDLKRIETSYKSTKQEADEYAAKESTVANDVLRLFVGLTANPAVETLNTEVRALKHEVASVQASQISERKHAEKTNQDLVKVSAENSGLLSRVTDLEDITRRQEEDLKNLKHIRQDVEALRKDLTEQKEARRSSKSVEQLSDFEAFRKSIQLKAKNTQDGLEAVEKKLSLLQHDVSGQKANASLVQEQLSKLSDLKDEIAKLRKSDEGRSKAIASLHQDFIKQLADLKDLRNDMAELKGEVAKSLVEHKATSLNDLAQQVDDRMAQVSVESDLAHARHTNVFNEVQRIERDFRSKIESLQQDLKNVAGASLTQPTASAAISDETVAALTQRLGVLEGQITDLQKGLEIQRHHFQSLDHRFNNLDTMKLYQRILQVVAPSLPKFEQRLVNVTEKVEQIEHKIEHPEPKLDTRVEQPQRSEFAEETLTLKAQQESLKTQQESLAQEFREGRDKIKEEIHEILVARMKSANDESSYRDTTKTKLKEIQVQISDLRQAISQTGSSKRGTPDSDLTGFSIKGRSQATSGLSRRTPQGQSKHEQPTSQNARPNGREDDEISGDELVPDEVEASALLEKFKRPTTSSSHTSREDSTGRTPTKRKRFERDNSQEPTIAESDDEPPSRSRRRGKR</sequence>